<accession>A0AAE1EWS7</accession>
<dbReference type="PRINTS" id="PR00360">
    <property type="entry name" value="C2DOMAIN"/>
</dbReference>
<dbReference type="GO" id="GO:0005509">
    <property type="term" value="F:calcium ion binding"/>
    <property type="evidence" value="ECO:0007669"/>
    <property type="project" value="TreeGrafter"/>
</dbReference>
<keyword evidence="6" id="KW-1185">Reference proteome</keyword>
<dbReference type="Pfam" id="PF00168">
    <property type="entry name" value="C2"/>
    <property type="match status" value="1"/>
</dbReference>
<dbReference type="CDD" id="cd04042">
    <property type="entry name" value="C2A_MCTP_PRT"/>
    <property type="match status" value="1"/>
</dbReference>
<feature type="region of interest" description="Disordered" evidence="3">
    <location>
        <begin position="82"/>
        <end position="191"/>
    </location>
</feature>
<evidence type="ECO:0000256" key="2">
    <source>
        <dbReference type="ARBA" id="ARBA00022837"/>
    </source>
</evidence>
<dbReference type="SMART" id="SM00239">
    <property type="entry name" value="C2"/>
    <property type="match status" value="1"/>
</dbReference>
<evidence type="ECO:0000313" key="5">
    <source>
        <dbReference type="EMBL" id="KAK3862787.1"/>
    </source>
</evidence>
<dbReference type="PANTHER" id="PTHR45911">
    <property type="entry name" value="C2 DOMAIN-CONTAINING PROTEIN"/>
    <property type="match status" value="1"/>
</dbReference>
<dbReference type="EMBL" id="JAWQEG010004155">
    <property type="protein sequence ID" value="KAK3862787.1"/>
    <property type="molecule type" value="Genomic_DNA"/>
</dbReference>
<dbReference type="PANTHER" id="PTHR45911:SF4">
    <property type="entry name" value="MULTIPLE C2 AND TRANSMEMBRANE DOMAIN-CONTAINING PROTEIN"/>
    <property type="match status" value="1"/>
</dbReference>
<protein>
    <recommendedName>
        <fullName evidence="4">C2 domain-containing protein</fullName>
    </recommendedName>
</protein>
<sequence length="402" mass="44633">MCPKFDMSGEGSPHGSPSLDPHKTDDRPRANTQPRPAPSFFTTLRRVKKLASGMKVKKTKFQRTLSKEKTLVRRKDMIDGVRNVSVERQDSTTDYAADNSSAEQSSSGTPLTMSPRRIPLLPSHRQQSQDASGLGGEFGEHGSPAHLSHGFTPPTPGRARYSSQDARSNSPAGTTGKDITESDTSQQNQDPVVVRQRALRQHSFFQLHVHLKRGQDLVARDACGTSDPYVKFKVQGKMAYKSKTIYKDLNPTWDESFTLGIEDPFEPIIMKVFDYDWGLQDDFMGLANIDLTNLELDKTQDMAIALSAEPGKPTNTYMGVIYLSLTLHPKTQEEKEQVSSSSTEEMEGPKKPSVKGRIRACSTINYQTSVSLTYPAWSPLTKPVYITPGLFSIDFIVTSCLH</sequence>
<keyword evidence="2" id="KW-0106">Calcium</keyword>
<organism evidence="5 6">
    <name type="scientific">Petrolisthes cinctipes</name>
    <name type="common">Flat porcelain crab</name>
    <dbReference type="NCBI Taxonomy" id="88211"/>
    <lineage>
        <taxon>Eukaryota</taxon>
        <taxon>Metazoa</taxon>
        <taxon>Ecdysozoa</taxon>
        <taxon>Arthropoda</taxon>
        <taxon>Crustacea</taxon>
        <taxon>Multicrustacea</taxon>
        <taxon>Malacostraca</taxon>
        <taxon>Eumalacostraca</taxon>
        <taxon>Eucarida</taxon>
        <taxon>Decapoda</taxon>
        <taxon>Pleocyemata</taxon>
        <taxon>Anomura</taxon>
        <taxon>Galatheoidea</taxon>
        <taxon>Porcellanidae</taxon>
        <taxon>Petrolisthes</taxon>
    </lineage>
</organism>
<feature type="domain" description="C2" evidence="4">
    <location>
        <begin position="188"/>
        <end position="304"/>
    </location>
</feature>
<feature type="region of interest" description="Disordered" evidence="3">
    <location>
        <begin position="1"/>
        <end position="43"/>
    </location>
</feature>
<dbReference type="PROSITE" id="PS50004">
    <property type="entry name" value="C2"/>
    <property type="match status" value="1"/>
</dbReference>
<proteinExistence type="predicted"/>
<feature type="compositionally biased region" description="Polar residues" evidence="3">
    <location>
        <begin position="161"/>
        <end position="173"/>
    </location>
</feature>
<feature type="compositionally biased region" description="Polar residues" evidence="3">
    <location>
        <begin position="92"/>
        <end position="112"/>
    </location>
</feature>
<comment type="caution">
    <text evidence="5">The sequence shown here is derived from an EMBL/GenBank/DDBJ whole genome shotgun (WGS) entry which is preliminary data.</text>
</comment>
<evidence type="ECO:0000313" key="6">
    <source>
        <dbReference type="Proteomes" id="UP001286313"/>
    </source>
</evidence>
<dbReference type="Gene3D" id="2.60.40.150">
    <property type="entry name" value="C2 domain"/>
    <property type="match status" value="1"/>
</dbReference>
<dbReference type="Proteomes" id="UP001286313">
    <property type="component" value="Unassembled WGS sequence"/>
</dbReference>
<feature type="region of interest" description="Disordered" evidence="3">
    <location>
        <begin position="333"/>
        <end position="354"/>
    </location>
</feature>
<feature type="compositionally biased region" description="Basic and acidic residues" evidence="3">
    <location>
        <begin position="82"/>
        <end position="91"/>
    </location>
</feature>
<feature type="compositionally biased region" description="Basic and acidic residues" evidence="3">
    <location>
        <begin position="20"/>
        <end position="29"/>
    </location>
</feature>
<evidence type="ECO:0000259" key="4">
    <source>
        <dbReference type="PROSITE" id="PS50004"/>
    </source>
</evidence>
<name>A0AAE1EWS7_PETCI</name>
<dbReference type="InterPro" id="IPR000008">
    <property type="entry name" value="C2_dom"/>
</dbReference>
<evidence type="ECO:0000256" key="3">
    <source>
        <dbReference type="SAM" id="MobiDB-lite"/>
    </source>
</evidence>
<gene>
    <name evidence="5" type="ORF">Pcinc_031378</name>
</gene>
<reference evidence="5" key="1">
    <citation type="submission" date="2023-10" db="EMBL/GenBank/DDBJ databases">
        <title>Genome assemblies of two species of porcelain crab, Petrolisthes cinctipes and Petrolisthes manimaculis (Anomura: Porcellanidae).</title>
        <authorList>
            <person name="Angst P."/>
        </authorList>
    </citation>
    <scope>NUCLEOTIDE SEQUENCE</scope>
    <source>
        <strain evidence="5">PB745_01</strain>
        <tissue evidence="5">Gill</tissue>
    </source>
</reference>
<dbReference type="SUPFAM" id="SSF49562">
    <property type="entry name" value="C2 domain (Calcium/lipid-binding domain, CaLB)"/>
    <property type="match status" value="1"/>
</dbReference>
<dbReference type="GO" id="GO:0046928">
    <property type="term" value="P:regulation of neurotransmitter secretion"/>
    <property type="evidence" value="ECO:0007669"/>
    <property type="project" value="TreeGrafter"/>
</dbReference>
<dbReference type="GO" id="GO:0030672">
    <property type="term" value="C:synaptic vesicle membrane"/>
    <property type="evidence" value="ECO:0007669"/>
    <property type="project" value="TreeGrafter"/>
</dbReference>
<keyword evidence="1" id="KW-0479">Metal-binding</keyword>
<dbReference type="AlphaFoldDB" id="A0AAE1EWS7"/>
<evidence type="ECO:0000256" key="1">
    <source>
        <dbReference type="ARBA" id="ARBA00022723"/>
    </source>
</evidence>
<dbReference type="InterPro" id="IPR035892">
    <property type="entry name" value="C2_domain_sf"/>
</dbReference>